<dbReference type="EMBL" id="MVGC01000026">
    <property type="protein sequence ID" value="RJE26234.1"/>
    <property type="molecule type" value="Genomic_DNA"/>
</dbReference>
<dbReference type="CDD" id="cd12148">
    <property type="entry name" value="fungal_TF_MHR"/>
    <property type="match status" value="1"/>
</dbReference>
<keyword evidence="1" id="KW-0805">Transcription regulation</keyword>
<feature type="compositionally biased region" description="Basic and acidic residues" evidence="5">
    <location>
        <begin position="1"/>
        <end position="11"/>
    </location>
</feature>
<sequence>MDATPADEKPTHLPAYSAPPHPIHRPFHVLPTTHAPHDRSWPSYTPPSLDAHHPPDPRHYPNPPPPLPAPTYPPNPSRQLPHPDAPYGRQNSLPAVAQTMNTPPVSNIPPMNGVPSDHTPLSAPPEYRARKHFPSPEQHTNGDHPTLSIPHTQYPSPAPHFPPTPTYDQAFYLNQAGAKRKPGRAQQACDQCRARKAKCDEGRPACGHCKENNYTCVYKEIPPHKQERSTQLILDKMDQHHAEIMEELRAQRKLDRAEEQKLNLHLKPEDTETLANCSFNSTVTQNNKVINSPATQNNNVINSPVTQNNKVKQPEKKKKKKEEEEEEEKKKKKKKEEPEIVDSELVPVIPLQHSTAAHKLLGWPWIKRLLSPHEYGEEYVMNLEEERGLIRPHGLGEGEDSSGNASVSPSGLDEKYPGGHGLPASIPRIFPGIELPSGIFTTDPETVRRYHQSYLEHMYRLHPFFDKDDLAQKVEQFIKIYCPQKDSVPPPNATGNAMDQPRGAKRKRSSEASQHRSVEQSIENAIVLLVLAVGSICQCRGEIILPHASPSADSRAKGQSSRDGIENRRLRNTDIIPGFAYYVFATNILGNFQGGARVPHVQAALLAGIYTGQLAHPFQSYGWIAQASRGCLILNRGRRFENMHASREKELHAILYWTCFQLESDIRAELDLPDSGISSLDDGRMKFPTVQDSNDPEATTMMFLYYAQIHLRKILNRVHKEVYEGLVPDRKDKMCDVLNAALDDWRNNLPQWLQWSDGDPPVEDINIARMRAKYYGARYILHRPLLYHCLQNFPPPPSGDASVSDMGSGDRNVAQSSKGERPLDTLPQGHRRACKICISSAILSTKAFDGVKGGRPVVTNIFGTGHAQFGNMLVLAATYISPFSELVARDELEKLLRRTIHFLEKSRAISPTLREDAWILRKCYAKIYETDAPPSSFSSQMSDQTMIA</sequence>
<evidence type="ECO:0000259" key="6">
    <source>
        <dbReference type="PROSITE" id="PS50048"/>
    </source>
</evidence>
<feature type="compositionally biased region" description="Polar residues" evidence="5">
    <location>
        <begin position="89"/>
        <end position="105"/>
    </location>
</feature>
<gene>
    <name evidence="7" type="ORF">PHISCL_01392</name>
</gene>
<feature type="region of interest" description="Disordered" evidence="5">
    <location>
        <begin position="292"/>
        <end position="339"/>
    </location>
</feature>
<proteinExistence type="predicted"/>
<evidence type="ECO:0000313" key="8">
    <source>
        <dbReference type="Proteomes" id="UP000266188"/>
    </source>
</evidence>
<dbReference type="Proteomes" id="UP000266188">
    <property type="component" value="Unassembled WGS sequence"/>
</dbReference>
<dbReference type="GO" id="GO:0000981">
    <property type="term" value="F:DNA-binding transcription factor activity, RNA polymerase II-specific"/>
    <property type="evidence" value="ECO:0007669"/>
    <property type="project" value="InterPro"/>
</dbReference>
<dbReference type="PROSITE" id="PS00463">
    <property type="entry name" value="ZN2_CY6_FUNGAL_1"/>
    <property type="match status" value="1"/>
</dbReference>
<dbReference type="PANTHER" id="PTHR47785">
    <property type="entry name" value="ZN(II)2CYS6 TRANSCRIPTION FACTOR (EUROFUNG)-RELATED-RELATED"/>
    <property type="match status" value="1"/>
</dbReference>
<keyword evidence="3" id="KW-0804">Transcription</keyword>
<feature type="region of interest" description="Disordered" evidence="5">
    <location>
        <begin position="391"/>
        <end position="420"/>
    </location>
</feature>
<feature type="compositionally biased region" description="Basic and acidic residues" evidence="5">
    <location>
        <begin position="50"/>
        <end position="59"/>
    </location>
</feature>
<dbReference type="PROSITE" id="PS50048">
    <property type="entry name" value="ZN2_CY6_FUNGAL_2"/>
    <property type="match status" value="1"/>
</dbReference>
<evidence type="ECO:0000256" key="2">
    <source>
        <dbReference type="ARBA" id="ARBA00023125"/>
    </source>
</evidence>
<feature type="compositionally biased region" description="Pro residues" evidence="5">
    <location>
        <begin position="60"/>
        <end position="76"/>
    </location>
</feature>
<accession>A0A3A3A3F7</accession>
<dbReference type="PANTHER" id="PTHR47785:SF4">
    <property type="entry name" value="ZN(II)2CYS6 TRANSCRIPTION FACTOR (EUROFUNG)"/>
    <property type="match status" value="1"/>
</dbReference>
<dbReference type="AlphaFoldDB" id="A0A3A3A3F7"/>
<feature type="region of interest" description="Disordered" evidence="5">
    <location>
        <begin position="485"/>
        <end position="517"/>
    </location>
</feature>
<dbReference type="Pfam" id="PF00172">
    <property type="entry name" value="Zn_clus"/>
    <property type="match status" value="1"/>
</dbReference>
<evidence type="ECO:0000313" key="7">
    <source>
        <dbReference type="EMBL" id="RJE26234.1"/>
    </source>
</evidence>
<dbReference type="InterPro" id="IPR053181">
    <property type="entry name" value="EcdB-like_regulator"/>
</dbReference>
<dbReference type="STRING" id="2070753.A0A3A3A3F7"/>
<evidence type="ECO:0000256" key="1">
    <source>
        <dbReference type="ARBA" id="ARBA00023015"/>
    </source>
</evidence>
<dbReference type="GO" id="GO:0008270">
    <property type="term" value="F:zinc ion binding"/>
    <property type="evidence" value="ECO:0007669"/>
    <property type="project" value="InterPro"/>
</dbReference>
<feature type="domain" description="Zn(2)-C6 fungal-type" evidence="6">
    <location>
        <begin position="188"/>
        <end position="218"/>
    </location>
</feature>
<keyword evidence="8" id="KW-1185">Reference proteome</keyword>
<dbReference type="InterPro" id="IPR036864">
    <property type="entry name" value="Zn2-C6_fun-type_DNA-bd_sf"/>
</dbReference>
<dbReference type="Gene3D" id="4.10.240.10">
    <property type="entry name" value="Zn(2)-C6 fungal-type DNA-binding domain"/>
    <property type="match status" value="1"/>
</dbReference>
<dbReference type="OrthoDB" id="5244761at2759"/>
<reference evidence="8" key="1">
    <citation type="submission" date="2017-02" db="EMBL/GenBank/DDBJ databases">
        <authorList>
            <person name="Tafer H."/>
            <person name="Lopandic K."/>
        </authorList>
    </citation>
    <scope>NUCLEOTIDE SEQUENCE [LARGE SCALE GENOMIC DNA]</scope>
    <source>
        <strain evidence="8">CBS 366.77</strain>
    </source>
</reference>
<evidence type="ECO:0000256" key="5">
    <source>
        <dbReference type="SAM" id="MobiDB-lite"/>
    </source>
</evidence>
<protein>
    <submittedName>
        <fullName evidence="7">C6 finger domain protein</fullName>
    </submittedName>
</protein>
<keyword evidence="4" id="KW-0539">Nucleus</keyword>
<feature type="compositionally biased region" description="Polar residues" evidence="5">
    <location>
        <begin position="292"/>
        <end position="311"/>
    </location>
</feature>
<name>A0A3A3A3F7_9EURO</name>
<feature type="region of interest" description="Disordered" evidence="5">
    <location>
        <begin position="798"/>
        <end position="827"/>
    </location>
</feature>
<comment type="caution">
    <text evidence="7">The sequence shown here is derived from an EMBL/GenBank/DDBJ whole genome shotgun (WGS) entry which is preliminary data.</text>
</comment>
<dbReference type="SUPFAM" id="SSF57701">
    <property type="entry name" value="Zn2/Cys6 DNA-binding domain"/>
    <property type="match status" value="1"/>
</dbReference>
<feature type="region of interest" description="Disordered" evidence="5">
    <location>
        <begin position="1"/>
        <end position="143"/>
    </location>
</feature>
<organism evidence="7 8">
    <name type="scientific">Aspergillus sclerotialis</name>
    <dbReference type="NCBI Taxonomy" id="2070753"/>
    <lineage>
        <taxon>Eukaryota</taxon>
        <taxon>Fungi</taxon>
        <taxon>Dikarya</taxon>
        <taxon>Ascomycota</taxon>
        <taxon>Pezizomycotina</taxon>
        <taxon>Eurotiomycetes</taxon>
        <taxon>Eurotiomycetidae</taxon>
        <taxon>Eurotiales</taxon>
        <taxon>Aspergillaceae</taxon>
        <taxon>Aspergillus</taxon>
        <taxon>Aspergillus subgen. Polypaecilum</taxon>
    </lineage>
</organism>
<dbReference type="GO" id="GO:0003677">
    <property type="term" value="F:DNA binding"/>
    <property type="evidence" value="ECO:0007669"/>
    <property type="project" value="UniProtKB-KW"/>
</dbReference>
<dbReference type="InterPro" id="IPR001138">
    <property type="entry name" value="Zn2Cys6_DnaBD"/>
</dbReference>
<dbReference type="CDD" id="cd00067">
    <property type="entry name" value="GAL4"/>
    <property type="match status" value="1"/>
</dbReference>
<evidence type="ECO:0000256" key="3">
    <source>
        <dbReference type="ARBA" id="ARBA00023163"/>
    </source>
</evidence>
<dbReference type="SMART" id="SM00066">
    <property type="entry name" value="GAL4"/>
    <property type="match status" value="1"/>
</dbReference>
<keyword evidence="2" id="KW-0238">DNA-binding</keyword>
<evidence type="ECO:0000256" key="4">
    <source>
        <dbReference type="ARBA" id="ARBA00023242"/>
    </source>
</evidence>